<evidence type="ECO:0000256" key="2">
    <source>
        <dbReference type="ARBA" id="ARBA00008593"/>
    </source>
</evidence>
<keyword evidence="5" id="KW-0479">Metal-binding</keyword>
<comment type="similarity">
    <text evidence="2">Belongs to the DNA polymerase type-B-like family.</text>
</comment>
<dbReference type="InterPro" id="IPR043519">
    <property type="entry name" value="NT_sf"/>
</dbReference>
<dbReference type="GO" id="GO:0043634">
    <property type="term" value="P:polyadenylation-dependent ncRNA catabolic process"/>
    <property type="evidence" value="ECO:0007669"/>
    <property type="project" value="TreeGrafter"/>
</dbReference>
<dbReference type="Pfam" id="PF03828">
    <property type="entry name" value="PAP_assoc"/>
    <property type="match status" value="1"/>
</dbReference>
<accession>A0A2L2YP34</accession>
<dbReference type="InterPro" id="IPR045862">
    <property type="entry name" value="Trf4-like"/>
</dbReference>
<keyword evidence="6" id="KW-0460">Magnesium</keyword>
<evidence type="ECO:0000259" key="9">
    <source>
        <dbReference type="Pfam" id="PF22600"/>
    </source>
</evidence>
<feature type="domain" description="Poly(A) RNA polymerase mitochondrial-like central palm" evidence="9">
    <location>
        <begin position="81"/>
        <end position="211"/>
    </location>
</feature>
<reference evidence="10" key="1">
    <citation type="journal article" date="2016" name="Mol. Ecol. Resour.">
        <title>Evaluation of the impact of RNA preservation methods of spiders for de novo transcriptome assembly.</title>
        <authorList>
            <person name="Kono N."/>
            <person name="Nakamura H."/>
            <person name="Ito Y."/>
            <person name="Tomita M."/>
            <person name="Arakawa K."/>
        </authorList>
    </citation>
    <scope>NUCLEOTIDE SEQUENCE</scope>
    <source>
        <tissue evidence="10">Whole body</tissue>
    </source>
</reference>
<evidence type="ECO:0000256" key="4">
    <source>
        <dbReference type="ARBA" id="ARBA00022679"/>
    </source>
</evidence>
<dbReference type="GO" id="GO:0031499">
    <property type="term" value="C:TRAMP complex"/>
    <property type="evidence" value="ECO:0007669"/>
    <property type="project" value="TreeGrafter"/>
</dbReference>
<dbReference type="EC" id="2.7.7.19" evidence="3"/>
<feature type="domain" description="PAP-associated" evidence="8">
    <location>
        <begin position="264"/>
        <end position="322"/>
    </location>
</feature>
<organism evidence="10">
    <name type="scientific">Parasteatoda tepidariorum</name>
    <name type="common">Common house spider</name>
    <name type="synonym">Achaearanea tepidariorum</name>
    <dbReference type="NCBI Taxonomy" id="114398"/>
    <lineage>
        <taxon>Eukaryota</taxon>
        <taxon>Metazoa</taxon>
        <taxon>Ecdysozoa</taxon>
        <taxon>Arthropoda</taxon>
        <taxon>Chelicerata</taxon>
        <taxon>Arachnida</taxon>
        <taxon>Araneae</taxon>
        <taxon>Araneomorphae</taxon>
        <taxon>Entelegynae</taxon>
        <taxon>Araneoidea</taxon>
        <taxon>Theridiidae</taxon>
        <taxon>Parasteatoda</taxon>
    </lineage>
</organism>
<dbReference type="InterPro" id="IPR054708">
    <property type="entry name" value="MTPAP-like_central"/>
</dbReference>
<dbReference type="AlphaFoldDB" id="A0A2L2YP34"/>
<name>A0A2L2YP34_PARTP</name>
<dbReference type="GO" id="GO:1990817">
    <property type="term" value="F:poly(A) RNA polymerase activity"/>
    <property type="evidence" value="ECO:0007669"/>
    <property type="project" value="UniProtKB-EC"/>
</dbReference>
<dbReference type="GO" id="GO:0031123">
    <property type="term" value="P:RNA 3'-end processing"/>
    <property type="evidence" value="ECO:0007669"/>
    <property type="project" value="TreeGrafter"/>
</dbReference>
<dbReference type="SUPFAM" id="SSF81301">
    <property type="entry name" value="Nucleotidyltransferase"/>
    <property type="match status" value="1"/>
</dbReference>
<feature type="compositionally biased region" description="Basic and acidic residues" evidence="7">
    <location>
        <begin position="403"/>
        <end position="417"/>
    </location>
</feature>
<dbReference type="FunFam" id="3.30.460.10:FF:000006">
    <property type="entry name" value="non-canonical poly(A) RNA polymerase PAPD5"/>
    <property type="match status" value="1"/>
</dbReference>
<protein>
    <recommendedName>
        <fullName evidence="3">polynucleotide adenylyltransferase</fullName>
        <ecNumber evidence="3">2.7.7.19</ecNumber>
    </recommendedName>
</protein>
<dbReference type="Pfam" id="PF22600">
    <property type="entry name" value="MTPAP-like_central"/>
    <property type="match status" value="1"/>
</dbReference>
<evidence type="ECO:0000256" key="5">
    <source>
        <dbReference type="ARBA" id="ARBA00022723"/>
    </source>
</evidence>
<sequence length="453" mass="50950">MDPAVGWFQPEQKGPALRLWSEIWSCHQSTVSSSEDRKTLLRKENKACTFALNQNIELTLQCGGTPWKTENKMYSYGTLGLHEEIEEFYQYISPNFAEHNVRLEVVERITNIILSIWPHAQVEVYGSFRTGLYLPTSDIDLVVIEKKDISFRALEKALLENNIAKASSIKVLDKASVPIVKLIDAKTDTKIDISFNMNSGVKSANLIKEFMQAYPALPKLVLVLKQFLLERDLNEVFLGGISSYSLILLTISFLQHMRSQNETNLGKLLIMFFELYGRHFNYQSTGISIKNGGTYFIKGDFNSMTDGNRPSILCIEDPLLPGNDIGRSSYGALNVKLAFEYAYKILSEAVRPSNFTPDNKKSILGRIIQITDEVIAYRNWISKTFPVSSISILQDSESNISNKLKDTPTWKSTRESDSSCISSASSMASDTDSDVDIFVKSSETVTSDLETIK</sequence>
<evidence type="ECO:0000256" key="1">
    <source>
        <dbReference type="ARBA" id="ARBA00001936"/>
    </source>
</evidence>
<proteinExistence type="evidence at transcript level"/>
<dbReference type="GO" id="GO:0046872">
    <property type="term" value="F:metal ion binding"/>
    <property type="evidence" value="ECO:0007669"/>
    <property type="project" value="UniProtKB-KW"/>
</dbReference>
<evidence type="ECO:0000313" key="10">
    <source>
        <dbReference type="EMBL" id="LAA09210.1"/>
    </source>
</evidence>
<dbReference type="GO" id="GO:0005730">
    <property type="term" value="C:nucleolus"/>
    <property type="evidence" value="ECO:0007669"/>
    <property type="project" value="TreeGrafter"/>
</dbReference>
<feature type="region of interest" description="Disordered" evidence="7">
    <location>
        <begin position="403"/>
        <end position="432"/>
    </location>
</feature>
<dbReference type="GO" id="GO:0003729">
    <property type="term" value="F:mRNA binding"/>
    <property type="evidence" value="ECO:0007669"/>
    <property type="project" value="TreeGrafter"/>
</dbReference>
<dbReference type="CDD" id="cd05402">
    <property type="entry name" value="NT_PAP_TUTase"/>
    <property type="match status" value="1"/>
</dbReference>
<evidence type="ECO:0000256" key="7">
    <source>
        <dbReference type="SAM" id="MobiDB-lite"/>
    </source>
</evidence>
<evidence type="ECO:0000256" key="6">
    <source>
        <dbReference type="ARBA" id="ARBA00022842"/>
    </source>
</evidence>
<evidence type="ECO:0000256" key="3">
    <source>
        <dbReference type="ARBA" id="ARBA00012388"/>
    </source>
</evidence>
<dbReference type="SUPFAM" id="SSF81631">
    <property type="entry name" value="PAP/OAS1 substrate-binding domain"/>
    <property type="match status" value="1"/>
</dbReference>
<dbReference type="OrthoDB" id="273917at2759"/>
<dbReference type="Gene3D" id="3.30.460.10">
    <property type="entry name" value="Beta Polymerase, domain 2"/>
    <property type="match status" value="1"/>
</dbReference>
<dbReference type="PANTHER" id="PTHR23092">
    <property type="entry name" value="POLY(A) RNA POLYMERASE"/>
    <property type="match status" value="1"/>
</dbReference>
<dbReference type="PANTHER" id="PTHR23092:SF15">
    <property type="entry name" value="INACTIVE NON-CANONICAL POLY(A) RNA POLYMERASE PROTEIN TRF4-2-RELATED"/>
    <property type="match status" value="1"/>
</dbReference>
<evidence type="ECO:0000259" key="8">
    <source>
        <dbReference type="Pfam" id="PF03828"/>
    </source>
</evidence>
<dbReference type="FunFam" id="1.10.1410.10:FF:000003">
    <property type="entry name" value="non-canonical poly(A) RNA polymerase PAPD7"/>
    <property type="match status" value="1"/>
</dbReference>
<dbReference type="Gene3D" id="1.10.1410.10">
    <property type="match status" value="1"/>
</dbReference>
<dbReference type="EMBL" id="IAAA01030201">
    <property type="protein sequence ID" value="LAA09210.1"/>
    <property type="molecule type" value="mRNA"/>
</dbReference>
<comment type="cofactor">
    <cofactor evidence="1">
        <name>Mn(2+)</name>
        <dbReference type="ChEBI" id="CHEBI:29035"/>
    </cofactor>
</comment>
<feature type="compositionally biased region" description="Low complexity" evidence="7">
    <location>
        <begin position="418"/>
        <end position="430"/>
    </location>
</feature>
<dbReference type="InterPro" id="IPR002058">
    <property type="entry name" value="PAP_assoc"/>
</dbReference>
<keyword evidence="4" id="KW-0808">Transferase</keyword>